<sequence>MTHLSRCFKVPLMNRNTGTWSLTGIYDIDPLLALPFLCLFFCIYHHFLGWVTGRDTHIRTW</sequence>
<keyword evidence="1" id="KW-1133">Transmembrane helix</keyword>
<name>A0ABR4IJJ4_9EURO</name>
<keyword evidence="1" id="KW-0812">Transmembrane</keyword>
<accession>A0ABR4IJJ4</accession>
<dbReference type="EMBL" id="JBFXLS010000027">
    <property type="protein sequence ID" value="KAL2827022.1"/>
    <property type="molecule type" value="Genomic_DNA"/>
</dbReference>
<keyword evidence="1" id="KW-0472">Membrane</keyword>
<reference evidence="2 3" key="1">
    <citation type="submission" date="2024-07" db="EMBL/GenBank/DDBJ databases">
        <title>Section-level genome sequencing and comparative genomics of Aspergillus sections Usti and Cavernicolus.</title>
        <authorList>
            <consortium name="Lawrence Berkeley National Laboratory"/>
            <person name="Nybo J.L."/>
            <person name="Vesth T.C."/>
            <person name="Theobald S."/>
            <person name="Frisvad J.C."/>
            <person name="Larsen T.O."/>
            <person name="Kjaerboelling I."/>
            <person name="Rothschild-Mancinelli K."/>
            <person name="Lyhne E.K."/>
            <person name="Kogle M.E."/>
            <person name="Barry K."/>
            <person name="Clum A."/>
            <person name="Na H."/>
            <person name="Ledsgaard L."/>
            <person name="Lin J."/>
            <person name="Lipzen A."/>
            <person name="Kuo A."/>
            <person name="Riley R."/>
            <person name="Mondo S."/>
            <person name="LaButti K."/>
            <person name="Haridas S."/>
            <person name="Pangalinan J."/>
            <person name="Salamov A.A."/>
            <person name="Simmons B.A."/>
            <person name="Magnuson J.K."/>
            <person name="Chen J."/>
            <person name="Drula E."/>
            <person name="Henrissat B."/>
            <person name="Wiebenga A."/>
            <person name="Lubbers R.J."/>
            <person name="Gomes A.C."/>
            <person name="Makela M.R."/>
            <person name="Stajich J."/>
            <person name="Grigoriev I.V."/>
            <person name="Mortensen U.H."/>
            <person name="De vries R.P."/>
            <person name="Baker S.E."/>
            <person name="Andersen M.R."/>
        </authorList>
    </citation>
    <scope>NUCLEOTIDE SEQUENCE [LARGE SCALE GENOMIC DNA]</scope>
    <source>
        <strain evidence="2 3">CBS 600.67</strain>
    </source>
</reference>
<evidence type="ECO:0000313" key="3">
    <source>
        <dbReference type="Proteomes" id="UP001610335"/>
    </source>
</evidence>
<proteinExistence type="predicted"/>
<organism evidence="2 3">
    <name type="scientific">Aspergillus cavernicola</name>
    <dbReference type="NCBI Taxonomy" id="176166"/>
    <lineage>
        <taxon>Eukaryota</taxon>
        <taxon>Fungi</taxon>
        <taxon>Dikarya</taxon>
        <taxon>Ascomycota</taxon>
        <taxon>Pezizomycotina</taxon>
        <taxon>Eurotiomycetes</taxon>
        <taxon>Eurotiomycetidae</taxon>
        <taxon>Eurotiales</taxon>
        <taxon>Aspergillaceae</taxon>
        <taxon>Aspergillus</taxon>
        <taxon>Aspergillus subgen. Nidulantes</taxon>
    </lineage>
</organism>
<protein>
    <submittedName>
        <fullName evidence="2">Uncharacterized protein</fullName>
    </submittedName>
</protein>
<evidence type="ECO:0000256" key="1">
    <source>
        <dbReference type="SAM" id="Phobius"/>
    </source>
</evidence>
<comment type="caution">
    <text evidence="2">The sequence shown here is derived from an EMBL/GenBank/DDBJ whole genome shotgun (WGS) entry which is preliminary data.</text>
</comment>
<keyword evidence="3" id="KW-1185">Reference proteome</keyword>
<evidence type="ECO:0000313" key="2">
    <source>
        <dbReference type="EMBL" id="KAL2827022.1"/>
    </source>
</evidence>
<dbReference type="Proteomes" id="UP001610335">
    <property type="component" value="Unassembled WGS sequence"/>
</dbReference>
<gene>
    <name evidence="2" type="ORF">BDW59DRAFT_59614</name>
</gene>
<feature type="transmembrane region" description="Helical" evidence="1">
    <location>
        <begin position="31"/>
        <end position="51"/>
    </location>
</feature>